<accession>A0A448Z2U9</accession>
<proteinExistence type="predicted"/>
<dbReference type="InterPro" id="IPR007314">
    <property type="entry name" value="Cofac_haem-bd_dom"/>
</dbReference>
<evidence type="ECO:0000259" key="1">
    <source>
        <dbReference type="Pfam" id="PF04187"/>
    </source>
</evidence>
<feature type="domain" description="Haem-binding uptake Tiki superfamily ChaN" evidence="1">
    <location>
        <begin position="153"/>
        <end position="378"/>
    </location>
</feature>
<keyword evidence="3" id="KW-1185">Reference proteome</keyword>
<dbReference type="Gene3D" id="3.40.50.11550">
    <property type="match status" value="1"/>
</dbReference>
<dbReference type="OrthoDB" id="206244at2759"/>
<dbReference type="SUPFAM" id="SSF159501">
    <property type="entry name" value="EreA/ChaN-like"/>
    <property type="match status" value="1"/>
</dbReference>
<dbReference type="EMBL" id="CAACVS010000083">
    <property type="protein sequence ID" value="VEU36289.1"/>
    <property type="molecule type" value="Genomic_DNA"/>
</dbReference>
<protein>
    <recommendedName>
        <fullName evidence="1">Haem-binding uptake Tiki superfamily ChaN domain-containing protein</fullName>
    </recommendedName>
</protein>
<dbReference type="CDD" id="cd14727">
    <property type="entry name" value="ChanN-like"/>
    <property type="match status" value="1"/>
</dbReference>
<evidence type="ECO:0000313" key="2">
    <source>
        <dbReference type="EMBL" id="VEU36289.1"/>
    </source>
</evidence>
<gene>
    <name evidence="2" type="ORF">PSNMU_V1.4_AUG-EV-PASAV3_0030420</name>
</gene>
<name>A0A448Z2U9_9STRA</name>
<sequence>MIVSAAGIEMTDPTTTQRTRIRPMLSPMKMSIRSSFIVFFALFLPLFRSSTTTSAWLPQLPENIGRRGVLGSFASVTTGILTASKLEPSDQLVAPDLFSSQRVRLLPPSPSLPSSSFDAYYITPVENNIRSKLDKIDNKRFLNELTAHSGGSIWLGEHHNSLSDHNFQAAVIREVHQERKKHRRSRDTPMAVGLEQVQSQFQPILDAYTSGKISIDDMKFMVQWDRRWSWSFDNYKKIFEVAKDLGIRLLALNVDSEDLVLVEKGGYPGLPIKQLHKYIKDPVGFADFAQTGEFKTYNDYVIKPSYELHQRLGLLQYTVTGEQMESEMTFGRFLSGRLLWDEGMASKAFSWCASNPDGLLIGLVGADHVKFENGVPGRFSRMARSKQMDTGCTTVVINPTLIDSRPMGTVSRIPTSDSAEYPERITLQLRYTKGAGGQSPPDNSGRDGVLSFSNYVVVT</sequence>
<dbReference type="AlphaFoldDB" id="A0A448Z2U9"/>
<evidence type="ECO:0000313" key="3">
    <source>
        <dbReference type="Proteomes" id="UP000291116"/>
    </source>
</evidence>
<organism evidence="2 3">
    <name type="scientific">Pseudo-nitzschia multistriata</name>
    <dbReference type="NCBI Taxonomy" id="183589"/>
    <lineage>
        <taxon>Eukaryota</taxon>
        <taxon>Sar</taxon>
        <taxon>Stramenopiles</taxon>
        <taxon>Ochrophyta</taxon>
        <taxon>Bacillariophyta</taxon>
        <taxon>Bacillariophyceae</taxon>
        <taxon>Bacillariophycidae</taxon>
        <taxon>Bacillariales</taxon>
        <taxon>Bacillariaceae</taxon>
        <taxon>Pseudo-nitzschia</taxon>
    </lineage>
</organism>
<dbReference type="Proteomes" id="UP000291116">
    <property type="component" value="Unassembled WGS sequence"/>
</dbReference>
<dbReference type="Pfam" id="PF04187">
    <property type="entry name" value="Cofac_haem_bdg"/>
    <property type="match status" value="1"/>
</dbReference>
<reference evidence="2 3" key="1">
    <citation type="submission" date="2019-01" db="EMBL/GenBank/DDBJ databases">
        <authorList>
            <person name="Ferrante I. M."/>
        </authorList>
    </citation>
    <scope>NUCLEOTIDE SEQUENCE [LARGE SCALE GENOMIC DNA]</scope>
    <source>
        <strain evidence="2 3">B856</strain>
    </source>
</reference>